<feature type="non-terminal residue" evidence="1">
    <location>
        <position position="40"/>
    </location>
</feature>
<keyword evidence="2" id="KW-1185">Reference proteome</keyword>
<proteinExistence type="predicted"/>
<organism evidence="1 2">
    <name type="scientific">Punica granatum</name>
    <name type="common">Pomegranate</name>
    <dbReference type="NCBI Taxonomy" id="22663"/>
    <lineage>
        <taxon>Eukaryota</taxon>
        <taxon>Viridiplantae</taxon>
        <taxon>Streptophyta</taxon>
        <taxon>Embryophyta</taxon>
        <taxon>Tracheophyta</taxon>
        <taxon>Spermatophyta</taxon>
        <taxon>Magnoliopsida</taxon>
        <taxon>eudicotyledons</taxon>
        <taxon>Gunneridae</taxon>
        <taxon>Pentapetalae</taxon>
        <taxon>rosids</taxon>
        <taxon>malvids</taxon>
        <taxon>Myrtales</taxon>
        <taxon>Lythraceae</taxon>
        <taxon>Punica</taxon>
    </lineage>
</organism>
<evidence type="ECO:0000313" key="2">
    <source>
        <dbReference type="Proteomes" id="UP000233551"/>
    </source>
</evidence>
<dbReference type="EMBL" id="PGOL01022321">
    <property type="protein sequence ID" value="PKI30873.1"/>
    <property type="molecule type" value="Genomic_DNA"/>
</dbReference>
<reference evidence="1 2" key="1">
    <citation type="submission" date="2017-11" db="EMBL/GenBank/DDBJ databases">
        <title>De-novo sequencing of pomegranate (Punica granatum L.) genome.</title>
        <authorList>
            <person name="Akparov Z."/>
            <person name="Amiraslanov A."/>
            <person name="Hajiyeva S."/>
            <person name="Abbasov M."/>
            <person name="Kaur K."/>
            <person name="Hamwieh A."/>
            <person name="Solovyev V."/>
            <person name="Salamov A."/>
            <person name="Braich B."/>
            <person name="Kosarev P."/>
            <person name="Mahmoud A."/>
            <person name="Hajiyev E."/>
            <person name="Babayeva S."/>
            <person name="Izzatullayeva V."/>
            <person name="Mammadov A."/>
            <person name="Mammadov A."/>
            <person name="Sharifova S."/>
            <person name="Ojaghi J."/>
            <person name="Eynullazada K."/>
            <person name="Bayramov B."/>
            <person name="Abdulazimova A."/>
            <person name="Shahmuradov I."/>
        </authorList>
    </citation>
    <scope>NUCLEOTIDE SEQUENCE [LARGE SCALE GENOMIC DNA]</scope>
    <source>
        <strain evidence="2">cv. AG2017</strain>
        <tissue evidence="1">Leaf</tissue>
    </source>
</reference>
<dbReference type="AlphaFoldDB" id="A0A2I0HGX7"/>
<evidence type="ECO:0000313" key="1">
    <source>
        <dbReference type="EMBL" id="PKI30873.1"/>
    </source>
</evidence>
<protein>
    <submittedName>
        <fullName evidence="1">Uncharacterized protein</fullName>
    </submittedName>
</protein>
<dbReference type="Proteomes" id="UP000233551">
    <property type="component" value="Unassembled WGS sequence"/>
</dbReference>
<accession>A0A2I0HGX7</accession>
<sequence>MALALLVVELEEEVPLNTLGVCLRKQVVEDGSRELHDVPV</sequence>
<gene>
    <name evidence="1" type="ORF">CRG98_048736</name>
</gene>
<name>A0A2I0HGX7_PUNGR</name>
<comment type="caution">
    <text evidence="1">The sequence shown here is derived from an EMBL/GenBank/DDBJ whole genome shotgun (WGS) entry which is preliminary data.</text>
</comment>